<evidence type="ECO:0000313" key="2">
    <source>
        <dbReference type="Proteomes" id="UP000190648"/>
    </source>
</evidence>
<evidence type="ECO:0000313" key="1">
    <source>
        <dbReference type="EMBL" id="OPJ67467.1"/>
    </source>
</evidence>
<protein>
    <submittedName>
        <fullName evidence="1">Uncharacterized protein</fullName>
    </submittedName>
</protein>
<comment type="caution">
    <text evidence="1">The sequence shown here is derived from an EMBL/GenBank/DDBJ whole genome shotgun (WGS) entry which is preliminary data.</text>
</comment>
<dbReference type="Proteomes" id="UP000190648">
    <property type="component" value="Unassembled WGS sequence"/>
</dbReference>
<dbReference type="EMBL" id="LSYS01009023">
    <property type="protein sequence ID" value="OPJ67467.1"/>
    <property type="molecule type" value="Genomic_DNA"/>
</dbReference>
<gene>
    <name evidence="1" type="ORF">AV530_018976</name>
</gene>
<proteinExistence type="predicted"/>
<reference evidence="1 2" key="1">
    <citation type="submission" date="2016-02" db="EMBL/GenBank/DDBJ databases">
        <title>Band-tailed pigeon sequencing and assembly.</title>
        <authorList>
            <person name="Soares A.E."/>
            <person name="Novak B.J."/>
            <person name="Rice E.S."/>
            <person name="O'Connell B."/>
            <person name="Chang D."/>
            <person name="Weber S."/>
            <person name="Shapiro B."/>
        </authorList>
    </citation>
    <scope>NUCLEOTIDE SEQUENCE [LARGE SCALE GENOMIC DNA]</scope>
    <source>
        <strain evidence="1">BTP2013</strain>
        <tissue evidence="1">Blood</tissue>
    </source>
</reference>
<organism evidence="1 2">
    <name type="scientific">Patagioenas fasciata monilis</name>
    <dbReference type="NCBI Taxonomy" id="372326"/>
    <lineage>
        <taxon>Eukaryota</taxon>
        <taxon>Metazoa</taxon>
        <taxon>Chordata</taxon>
        <taxon>Craniata</taxon>
        <taxon>Vertebrata</taxon>
        <taxon>Euteleostomi</taxon>
        <taxon>Archelosauria</taxon>
        <taxon>Archosauria</taxon>
        <taxon>Dinosauria</taxon>
        <taxon>Saurischia</taxon>
        <taxon>Theropoda</taxon>
        <taxon>Coelurosauria</taxon>
        <taxon>Aves</taxon>
        <taxon>Neognathae</taxon>
        <taxon>Neoaves</taxon>
        <taxon>Columbimorphae</taxon>
        <taxon>Columbiformes</taxon>
        <taxon>Columbidae</taxon>
        <taxon>Patagioenas</taxon>
    </lineage>
</organism>
<name>A0A1V4J6P7_PATFA</name>
<sequence length="83" mass="8924">MLFYSLPPFFAPFQPRIAPLTCSETPCQGFAEKGRTGRRSPSSITARPAANAPSFSGRLLVVIPTQKISFLGRQADVCRAAAP</sequence>
<accession>A0A1V4J6P7</accession>
<keyword evidence="2" id="KW-1185">Reference proteome</keyword>
<dbReference type="AlphaFoldDB" id="A0A1V4J6P7"/>